<dbReference type="Proteomes" id="UP000073601">
    <property type="component" value="Unassembled WGS sequence"/>
</dbReference>
<evidence type="ECO:0000256" key="2">
    <source>
        <dbReference type="ARBA" id="ARBA00023125"/>
    </source>
</evidence>
<dbReference type="InterPro" id="IPR018060">
    <property type="entry name" value="HTH_AraC"/>
</dbReference>
<keyword evidence="6" id="KW-1185">Reference proteome</keyword>
<dbReference type="PROSITE" id="PS01124">
    <property type="entry name" value="HTH_ARAC_FAMILY_2"/>
    <property type="match status" value="1"/>
</dbReference>
<organism evidence="5 6">
    <name type="scientific">Grimontia marina</name>
    <dbReference type="NCBI Taxonomy" id="646534"/>
    <lineage>
        <taxon>Bacteria</taxon>
        <taxon>Pseudomonadati</taxon>
        <taxon>Pseudomonadota</taxon>
        <taxon>Gammaproteobacteria</taxon>
        <taxon>Vibrionales</taxon>
        <taxon>Vibrionaceae</taxon>
        <taxon>Grimontia</taxon>
    </lineage>
</organism>
<proteinExistence type="predicted"/>
<dbReference type="RefSeq" id="WP_062711283.1">
    <property type="nucleotide sequence ID" value="NZ_CAWRCI010000027.1"/>
</dbReference>
<dbReference type="PANTHER" id="PTHR47894:SF4">
    <property type="entry name" value="HTH-TYPE TRANSCRIPTIONAL REGULATOR GADX"/>
    <property type="match status" value="1"/>
</dbReference>
<evidence type="ECO:0000313" key="6">
    <source>
        <dbReference type="Proteomes" id="UP000073601"/>
    </source>
</evidence>
<gene>
    <name evidence="5" type="primary">gadX</name>
    <name evidence="5" type="ORF">GMA8713_02960</name>
</gene>
<protein>
    <submittedName>
        <fullName evidence="5">HTH-type transcriptional regulator GadX</fullName>
    </submittedName>
</protein>
<evidence type="ECO:0000313" key="5">
    <source>
        <dbReference type="EMBL" id="CZF84112.1"/>
    </source>
</evidence>
<dbReference type="GO" id="GO:0003700">
    <property type="term" value="F:DNA-binding transcription factor activity"/>
    <property type="evidence" value="ECO:0007669"/>
    <property type="project" value="InterPro"/>
</dbReference>
<keyword evidence="3" id="KW-0804">Transcription</keyword>
<dbReference type="AlphaFoldDB" id="A0A128FBE0"/>
<evidence type="ECO:0000256" key="3">
    <source>
        <dbReference type="ARBA" id="ARBA00023163"/>
    </source>
</evidence>
<reference evidence="6" key="1">
    <citation type="submission" date="2016-02" db="EMBL/GenBank/DDBJ databases">
        <authorList>
            <person name="Rodrigo-Torres Lidia"/>
            <person name="Arahal R.David."/>
        </authorList>
    </citation>
    <scope>NUCLEOTIDE SEQUENCE [LARGE SCALE GENOMIC DNA]</scope>
    <source>
        <strain evidence="6">CECT 8713</strain>
    </source>
</reference>
<evidence type="ECO:0000256" key="1">
    <source>
        <dbReference type="ARBA" id="ARBA00023015"/>
    </source>
</evidence>
<dbReference type="GO" id="GO:0000976">
    <property type="term" value="F:transcription cis-regulatory region binding"/>
    <property type="evidence" value="ECO:0007669"/>
    <property type="project" value="TreeGrafter"/>
</dbReference>
<keyword evidence="2" id="KW-0238">DNA-binding</keyword>
<dbReference type="Gene3D" id="1.10.10.60">
    <property type="entry name" value="Homeodomain-like"/>
    <property type="match status" value="1"/>
</dbReference>
<dbReference type="SMART" id="SM00342">
    <property type="entry name" value="HTH_ARAC"/>
    <property type="match status" value="1"/>
</dbReference>
<feature type="domain" description="HTH araC/xylS-type" evidence="4">
    <location>
        <begin position="159"/>
        <end position="255"/>
    </location>
</feature>
<keyword evidence="1" id="KW-0805">Transcription regulation</keyword>
<dbReference type="EMBL" id="FIZY01000027">
    <property type="protein sequence ID" value="CZF84112.1"/>
    <property type="molecule type" value="Genomic_DNA"/>
</dbReference>
<name>A0A128FBE0_9GAMM</name>
<accession>A0A128FBE0</accession>
<dbReference type="InterPro" id="IPR009057">
    <property type="entry name" value="Homeodomain-like_sf"/>
</dbReference>
<dbReference type="SUPFAM" id="SSF46689">
    <property type="entry name" value="Homeodomain-like"/>
    <property type="match status" value="1"/>
</dbReference>
<sequence>MTRALVQTGQFRGITNQPLRNVLVYAPTIVWVNRGLKQLWWHDSSRHYSPQDWLVVPASHSLTFVNEPSQTDFFSRTLTFLEPPPREWLEETQQVSITEEPRLTVTPQLAYCFETLYEMAGKSLSETTQRHFLMGFYAELKEAKALHLLYPGAETSLKEKLASYLSLNPGEAHSIETIAANFSMSPATLKRKLAAEDTSFRTVLTNVRMVYALSLMQKSRSQLNVALACGYQSEARFSSRFKETFGLSPKEYVQTLR</sequence>
<dbReference type="GO" id="GO:0005829">
    <property type="term" value="C:cytosol"/>
    <property type="evidence" value="ECO:0007669"/>
    <property type="project" value="TreeGrafter"/>
</dbReference>
<dbReference type="PANTHER" id="PTHR47894">
    <property type="entry name" value="HTH-TYPE TRANSCRIPTIONAL REGULATOR GADX"/>
    <property type="match status" value="1"/>
</dbReference>
<dbReference type="OrthoDB" id="9783876at2"/>
<dbReference type="Pfam" id="PF12833">
    <property type="entry name" value="HTH_18"/>
    <property type="match status" value="1"/>
</dbReference>
<evidence type="ECO:0000259" key="4">
    <source>
        <dbReference type="PROSITE" id="PS01124"/>
    </source>
</evidence>